<dbReference type="PANTHER" id="PTHR31513:SF2">
    <property type="entry name" value="MRAZ"/>
    <property type="match status" value="1"/>
</dbReference>
<feature type="signal peptide" evidence="3">
    <location>
        <begin position="1"/>
        <end position="20"/>
    </location>
</feature>
<feature type="domain" description="DUF8003" evidence="4">
    <location>
        <begin position="1861"/>
        <end position="1917"/>
    </location>
</feature>
<dbReference type="VEuPathDB" id="ToxoDB:EAH_00019150"/>
<feature type="region of interest" description="Disordered" evidence="1">
    <location>
        <begin position="554"/>
        <end position="581"/>
    </location>
</feature>
<feature type="compositionally biased region" description="Low complexity" evidence="1">
    <location>
        <begin position="42"/>
        <end position="54"/>
    </location>
</feature>
<accession>U6GDM7</accession>
<keyword evidence="2" id="KW-0812">Transmembrane</keyword>
<feature type="region of interest" description="Disordered" evidence="1">
    <location>
        <begin position="1445"/>
        <end position="1483"/>
    </location>
</feature>
<keyword evidence="3" id="KW-0732">Signal</keyword>
<dbReference type="OrthoDB" id="347617at2759"/>
<feature type="compositionally biased region" description="Low complexity" evidence="1">
    <location>
        <begin position="1092"/>
        <end position="1105"/>
    </location>
</feature>
<gene>
    <name evidence="5" type="ORF">EAH_00019150</name>
</gene>
<evidence type="ECO:0000313" key="6">
    <source>
        <dbReference type="Proteomes" id="UP000018050"/>
    </source>
</evidence>
<feature type="region of interest" description="Disordered" evidence="1">
    <location>
        <begin position="1254"/>
        <end position="1316"/>
    </location>
</feature>
<name>U6GDM7_EIMAC</name>
<keyword evidence="2" id="KW-1133">Transmembrane helix</keyword>
<evidence type="ECO:0000256" key="2">
    <source>
        <dbReference type="SAM" id="Phobius"/>
    </source>
</evidence>
<feature type="compositionally biased region" description="Polar residues" evidence="1">
    <location>
        <begin position="1460"/>
        <end position="1470"/>
    </location>
</feature>
<keyword evidence="6" id="KW-1185">Reference proteome</keyword>
<feature type="region of interest" description="Disordered" evidence="1">
    <location>
        <begin position="30"/>
        <end position="76"/>
    </location>
</feature>
<evidence type="ECO:0000256" key="3">
    <source>
        <dbReference type="SAM" id="SignalP"/>
    </source>
</evidence>
<sequence length="2894" mass="295482">MASSCGLLSVFSLFFLCVCASPGALQPSIPQQAHNPPKTTQSADAVDLSSDVSAPPNTSVPKAPTKGSPRGPSTVQDICGAPEDLAACDIVKDGVCIISGGYLRLVRRRRWRGKGKPLKGAHPGNPPETRWVDSLRIISGGDIEVRGAFVKCRGAPASAEAGAVWDLRRRLPLAMGAPSGPRGPHHTPTQRIELCARGSIRLTGPAKLHCNEAVLWAGDSVTVGEAAEVSASATVTLRGPPSPRGRRAPWGPSASADEPRSADTPFAALAASPTLDTVVTVLRQQLALGAPVSAEGRLGPVARGREAPRGPLHLTVAPGADEAASTPGAAPSEEASAQGPLQKAPEERHPRGGSHGGLGGVWRDRCAANAFSIPVRAPADLRGDVFLPLAAGEPGMLYTSGVGGPLGDSHDGRDAPSAQGDDHLLAPKGGGLVAVVAGRQLSIEGQISSSGEPGWGCEAQGAPPPKGPRQGAGGARASHWRGAAPLTTVFRSLLGGSAGGVNAAGNGPVAAAEGTAPAAASAATCATAGSGGSIVLVGESVVFPSPMRSGRVSAAGGGCLRGRPDGEPSGGPPSRVRGPQEVPEALGGLCAAGGGGRIAIYAEQPHPLDPVVLAPGGCALRSSRLDLLPCLCGGGGTIFSRAHRRLVVANKLTAIAAAAAAAAVAAAVGPPPNVWGPGPRGQPASPHLFDPKHKELQEGGGGLSLGDARDAGGFLSDVALAPLDGAPGGASSRLEALAVLSVQPTPLPVPLYAPTLTLAVEAAVVTLRGRTEGDWGPSQDTESAEVPPVRPAGHTGPKVVLGSLLLHGGTRGSALHILSPLHLHTAEGSLRLRQRSSLVLAPCGGYEEEETGDPGGAPCMQRGVTVSSNPLLGTASVVVSSAASLSVGEGAAVHIIPGRRTFHCGGRDPGTAGAPQQHGLQETGPLAVGLLAGERLLLHGNLGLGAAPSDCLPAPLKKTPVLLFGGREVSLRGEQQLDRLILLSPGLVTLAGSCTVGGPHRCNAQSTPLLQGGPAAVNRRASRPSSSICGTLEEYTKMHVAPHLQAAAEVADSSSPQATPARHPATEKASREKQESLLSSHMNAPPAGGPAGDSPAGAAGVASAEAGGPPFISTVHRSGSPCTASACSSEEAVEESKGQESMLQWLVRYLRGLVFEEDETRAVGCDSSGQPSAKSRPPQARPCSGPNGRLPKGDFSSLVGGPSVDADLPVDPLGRVWTLESLGLSDQRGALRRSRRLLSRRLYHLLKPDVSPASLEQKEVPKTLPLSPSSHPAAPREDAGTTAAAGAEEAAAKAPAEEAEAASARASWAQQETEHGENFGVSADEEAAMPATLGIPSLLWRRLYSFLPQNSEATRLFVTGLSGEASASSEKSHTLNALTAGDASALLYGCTAPWSYLDAAIFAGENLLVEPGASLVGGGLLLCGSSGNTHLRGIVDASRRGCQPLHGPGAGSRGVADEASLSSNNVSSETEGPEQSALCGGGGGAHVGSGGDGVHALTGKACSGSGGLSYDRGPRMTLTDHLSVAGAASPKEKSHTENNSPVLFVPTASASGGGGDLARAGSGGGFVWVQGQTVTVDGQIIADGGGGELMQEAIIDVEVNADTCPPRPSPLAETLNTPPDAAKEANTGNGKAASSGASPGEVRGESPGAPADVLQQPGRSFTKTEASFASLAQETIEAVKAAPGDPTAPTAGMPTLDSVSCQLSGILADPAQLGQGGGAGGSVVIEAGALTGHGTISAQGGHGGRCTGGGGGGGAIDLLWDTSLLYWRGNTPAQQQRAHRSRQGGAGSPFSGHVAEEEVGLTSEGKPDPFIPWLKPLDYASGFVGTLKVNGGGSDPSPACAPLQLPLGHRGSPGEVRSPFGCPPGYAGWSCRPCPIGFYSVDGGTACLSCKNKPSDDAIYTREGVGGPECPFACAAGLPDASINPKCLPAFMFILDNLLCFAVLVPTLAVCIALLGLAVLLRELARRQRQQGWAYGALFGLLSPGSSPDEGGLESAATPSGFMGLQPSPSNSLGYVAGSNEKRLMHLSVHHLTSEDLPFHVLRIYLHGRNSPDSPWGLDGQPPPFLDPLITPHRFAAFAAAANSICGFSRSFVLVHGALSFVYPAFAALLLRYARARRADKMITLCSALSGVPSGVGEGGLQSSLRWERRRPWSSLLPFLRLERDVGTDAAAEVSGAVSFWRSIRARELSFALKFGCDPDCTLGFVDVLDLDRNILDYRCSPQLPMVLLIQGDGKVVPFSLSGGLRAPGAPRAALGPRPADGEGSPADPLQRALEELASPSVWACIAHFFSAKVKELTAEELSSLKAFTGTGECPSSGGQKEGPSLEGWAHDGKNWPGTGGHCSAEREAPAYYWVPRPFSRCGRCGKLQLPPAPEASGGRALGMLMGGPLYALRTVARLSEGIRLMSDRILRPHGIGAAVAVLVSHGFVSRSDGVKRGTGAPENTRKLHSAVPKRDVRRPPLPPDERKGTKAGQHLAAGSKRPLYGDAGPHALQGPFGTGRLLLRAASSPSALLDSLRRNGSPQEAGEVAPDATCVVGTSGVTEFAMENRLGAEKGGSTTSLEALVASAQQQAAVTSPRMHMWGEGKASVETEASLALVITEEAPQPSGEGPQPTHPGAQERGTSAREGTEPVVVPTFPPVSSMAITSPLDPRRLSLRNPVLAPYTAAAVTSLQKSVPYWGSGSYFATTSYSGAFGGPASLRQSFDRPVVPSPKHHMPSGIRGACRVTKSSSDLSSPESQCSSSISPQGPSSGNTKEEQGEVLSGLVMSLADAARRSAGADAQHLRDAVQALQKSALAKLGTGPEGAGTAISNDGSGILSRVTTGAAGPESDGDQRSPLGDAGTQDTPQKRGFNVLPPLRLAWRRLRFRSSSTDMARHAFRTGKRAQPSHDAPT</sequence>
<keyword evidence="2" id="KW-0472">Membrane</keyword>
<reference evidence="5" key="2">
    <citation type="submission" date="2013-10" db="EMBL/GenBank/DDBJ databases">
        <authorList>
            <person name="Aslett M."/>
        </authorList>
    </citation>
    <scope>NUCLEOTIDE SEQUENCE</scope>
    <source>
        <strain evidence="5">Houghton</strain>
    </source>
</reference>
<dbReference type="GeneID" id="25269985"/>
<dbReference type="Pfam" id="PF26010">
    <property type="entry name" value="DUF8003"/>
    <property type="match status" value="1"/>
</dbReference>
<feature type="region of interest" description="Disordered" evidence="1">
    <location>
        <begin position="674"/>
        <end position="703"/>
    </location>
</feature>
<feature type="region of interest" description="Disordered" evidence="1">
    <location>
        <begin position="447"/>
        <end position="478"/>
    </location>
</feature>
<feature type="transmembrane region" description="Helical" evidence="2">
    <location>
        <begin position="1930"/>
        <end position="1961"/>
    </location>
</feature>
<feature type="region of interest" description="Disordered" evidence="1">
    <location>
        <begin position="1161"/>
        <end position="1200"/>
    </location>
</feature>
<feature type="region of interest" description="Disordered" evidence="1">
    <location>
        <begin position="2710"/>
        <end position="2759"/>
    </location>
</feature>
<feature type="transmembrane region" description="Helical" evidence="2">
    <location>
        <begin position="2092"/>
        <end position="2114"/>
    </location>
</feature>
<dbReference type="RefSeq" id="XP_013252822.1">
    <property type="nucleotide sequence ID" value="XM_013397368.1"/>
</dbReference>
<feature type="compositionally biased region" description="Low complexity" evidence="1">
    <location>
        <begin position="1280"/>
        <end position="1294"/>
    </location>
</feature>
<dbReference type="Proteomes" id="UP000018050">
    <property type="component" value="Unassembled WGS sequence"/>
</dbReference>
<feature type="compositionally biased region" description="Basic and acidic residues" evidence="1">
    <location>
        <begin position="2453"/>
        <end position="2469"/>
    </location>
</feature>
<evidence type="ECO:0000313" key="5">
    <source>
        <dbReference type="EMBL" id="CDI76674.1"/>
    </source>
</evidence>
<feature type="compositionally biased region" description="Low complexity" evidence="1">
    <location>
        <begin position="572"/>
        <end position="581"/>
    </location>
</feature>
<feature type="compositionally biased region" description="Low complexity" evidence="1">
    <location>
        <begin position="2730"/>
        <end position="2752"/>
    </location>
</feature>
<feature type="region of interest" description="Disordered" evidence="1">
    <location>
        <begin position="1771"/>
        <end position="1792"/>
    </location>
</feature>
<evidence type="ECO:0000259" key="4">
    <source>
        <dbReference type="Pfam" id="PF26010"/>
    </source>
</evidence>
<feature type="region of interest" description="Disordered" evidence="1">
    <location>
        <begin position="2432"/>
        <end position="2492"/>
    </location>
</feature>
<feature type="compositionally biased region" description="Low complexity" evidence="1">
    <location>
        <begin position="1301"/>
        <end position="1311"/>
    </location>
</feature>
<protein>
    <recommendedName>
        <fullName evidence="4">DUF8003 domain-containing protein</fullName>
    </recommendedName>
</protein>
<feature type="region of interest" description="Disordered" evidence="1">
    <location>
        <begin position="299"/>
        <end position="358"/>
    </location>
</feature>
<feature type="region of interest" description="Disordered" evidence="1">
    <location>
        <begin position="235"/>
        <end position="262"/>
    </location>
</feature>
<dbReference type="OMA" id="NILDYRC"/>
<feature type="compositionally biased region" description="Low complexity" evidence="1">
    <location>
        <begin position="1264"/>
        <end position="1273"/>
    </location>
</feature>
<feature type="region of interest" description="Disordered" evidence="1">
    <location>
        <begin position="2604"/>
        <end position="2638"/>
    </location>
</feature>
<feature type="compositionally biased region" description="Polar residues" evidence="1">
    <location>
        <begin position="30"/>
        <end position="41"/>
    </location>
</feature>
<feature type="region of interest" description="Disordered" evidence="1">
    <location>
        <begin position="771"/>
        <end position="793"/>
    </location>
</feature>
<organism evidence="5 6">
    <name type="scientific">Eimeria acervulina</name>
    <name type="common">Coccidian parasite</name>
    <dbReference type="NCBI Taxonomy" id="5801"/>
    <lineage>
        <taxon>Eukaryota</taxon>
        <taxon>Sar</taxon>
        <taxon>Alveolata</taxon>
        <taxon>Apicomplexa</taxon>
        <taxon>Conoidasida</taxon>
        <taxon>Coccidia</taxon>
        <taxon>Eucoccidiorida</taxon>
        <taxon>Eimeriorina</taxon>
        <taxon>Eimeriidae</taxon>
        <taxon>Eimeria</taxon>
    </lineage>
</organism>
<feature type="region of interest" description="Disordered" evidence="1">
    <location>
        <begin position="2801"/>
        <end position="2856"/>
    </location>
</feature>
<evidence type="ECO:0000256" key="1">
    <source>
        <dbReference type="SAM" id="MobiDB-lite"/>
    </source>
</evidence>
<dbReference type="PANTHER" id="PTHR31513">
    <property type="entry name" value="EPHRIN TYPE-B RECEPTOR"/>
    <property type="match status" value="1"/>
</dbReference>
<feature type="region of interest" description="Disordered" evidence="1">
    <location>
        <begin position="1601"/>
        <end position="1656"/>
    </location>
</feature>
<reference evidence="5" key="1">
    <citation type="submission" date="2013-10" db="EMBL/GenBank/DDBJ databases">
        <title>Genomic analysis of the causative agents of coccidiosis in chickens.</title>
        <authorList>
            <person name="Reid A.J."/>
            <person name="Blake D."/>
            <person name="Billington K."/>
            <person name="Browne H."/>
            <person name="Dunn M."/>
            <person name="Hung S."/>
            <person name="Kawahara F."/>
            <person name="Miranda-Saavedra D."/>
            <person name="Mourier T."/>
            <person name="Nagra H."/>
            <person name="Otto T.D."/>
            <person name="Rawlings N."/>
            <person name="Sanchez A."/>
            <person name="Sanders M."/>
            <person name="Subramaniam C."/>
            <person name="Tay Y."/>
            <person name="Dear P."/>
            <person name="Doerig C."/>
            <person name="Gruber A."/>
            <person name="Parkinson J."/>
            <person name="Shirley M."/>
            <person name="Wan K.L."/>
            <person name="Berriman M."/>
            <person name="Tomley F."/>
            <person name="Pain A."/>
        </authorList>
    </citation>
    <scope>NUCLEOTIDE SEQUENCE</scope>
    <source>
        <strain evidence="5">Houghton</strain>
    </source>
</reference>
<proteinExistence type="predicted"/>
<feature type="region of interest" description="Disordered" evidence="1">
    <location>
        <begin position="2872"/>
        <end position="2894"/>
    </location>
</feature>
<feature type="region of interest" description="Disordered" evidence="1">
    <location>
        <begin position="1047"/>
        <end position="1105"/>
    </location>
</feature>
<feature type="chain" id="PRO_5004671057" description="DUF8003 domain-containing protein" evidence="3">
    <location>
        <begin position="21"/>
        <end position="2894"/>
    </location>
</feature>
<dbReference type="InterPro" id="IPR058316">
    <property type="entry name" value="DUF8003"/>
</dbReference>
<dbReference type="EMBL" id="HG670442">
    <property type="protein sequence ID" value="CDI76674.1"/>
    <property type="molecule type" value="Genomic_DNA"/>
</dbReference>
<feature type="compositionally biased region" description="Basic and acidic residues" evidence="1">
    <location>
        <begin position="1064"/>
        <end position="1075"/>
    </location>
</feature>